<dbReference type="PANTHER" id="PTHR43798:SF33">
    <property type="entry name" value="HYDROLASE, PUTATIVE (AFU_ORTHOLOGUE AFUA_2G14860)-RELATED"/>
    <property type="match status" value="1"/>
</dbReference>
<dbReference type="Pfam" id="PF00561">
    <property type="entry name" value="Abhydrolase_1"/>
    <property type="match status" value="1"/>
</dbReference>
<feature type="domain" description="AB hydrolase-1" evidence="1">
    <location>
        <begin position="51"/>
        <end position="159"/>
    </location>
</feature>
<dbReference type="EMBL" id="KZ679010">
    <property type="protein sequence ID" value="PSS20442.1"/>
    <property type="molecule type" value="Genomic_DNA"/>
</dbReference>
<dbReference type="GO" id="GO:0046464">
    <property type="term" value="P:acylglycerol catabolic process"/>
    <property type="evidence" value="ECO:0007669"/>
    <property type="project" value="TreeGrafter"/>
</dbReference>
<accession>A0A2T3B472</accession>
<dbReference type="PANTHER" id="PTHR43798">
    <property type="entry name" value="MONOACYLGLYCEROL LIPASE"/>
    <property type="match status" value="1"/>
</dbReference>
<dbReference type="InterPro" id="IPR050266">
    <property type="entry name" value="AB_hydrolase_sf"/>
</dbReference>
<dbReference type="InterPro" id="IPR029058">
    <property type="entry name" value="AB_hydrolase_fold"/>
</dbReference>
<dbReference type="GeneID" id="36568700"/>
<dbReference type="GO" id="GO:0016020">
    <property type="term" value="C:membrane"/>
    <property type="evidence" value="ECO:0007669"/>
    <property type="project" value="TreeGrafter"/>
</dbReference>
<dbReference type="InParanoid" id="A0A2T3B472"/>
<reference evidence="2 3" key="1">
    <citation type="journal article" date="2018" name="New Phytol.">
        <title>Comparative genomics and transcriptomics depict ericoid mycorrhizal fungi as versatile saprotrophs and plant mutualists.</title>
        <authorList>
            <person name="Martino E."/>
            <person name="Morin E."/>
            <person name="Grelet G.A."/>
            <person name="Kuo A."/>
            <person name="Kohler A."/>
            <person name="Daghino S."/>
            <person name="Barry K.W."/>
            <person name="Cichocki N."/>
            <person name="Clum A."/>
            <person name="Dockter R.B."/>
            <person name="Hainaut M."/>
            <person name="Kuo R.C."/>
            <person name="LaButti K."/>
            <person name="Lindahl B.D."/>
            <person name="Lindquist E.A."/>
            <person name="Lipzen A."/>
            <person name="Khouja H.R."/>
            <person name="Magnuson J."/>
            <person name="Murat C."/>
            <person name="Ohm R.A."/>
            <person name="Singer S.W."/>
            <person name="Spatafora J.W."/>
            <person name="Wang M."/>
            <person name="Veneault-Fourrey C."/>
            <person name="Henrissat B."/>
            <person name="Grigoriev I.V."/>
            <person name="Martin F.M."/>
            <person name="Perotto S."/>
        </authorList>
    </citation>
    <scope>NUCLEOTIDE SEQUENCE [LARGE SCALE GENOMIC DNA]</scope>
    <source>
        <strain evidence="2 3">ATCC 22711</strain>
    </source>
</reference>
<dbReference type="RefSeq" id="XP_024721712.1">
    <property type="nucleotide sequence ID" value="XM_024860619.1"/>
</dbReference>
<dbReference type="GO" id="GO:0047372">
    <property type="term" value="F:monoacylglycerol lipase activity"/>
    <property type="evidence" value="ECO:0007669"/>
    <property type="project" value="TreeGrafter"/>
</dbReference>
<dbReference type="OrthoDB" id="294702at2759"/>
<dbReference type="Proteomes" id="UP000241818">
    <property type="component" value="Unassembled WGS sequence"/>
</dbReference>
<evidence type="ECO:0000259" key="1">
    <source>
        <dbReference type="Pfam" id="PF00561"/>
    </source>
</evidence>
<dbReference type="InterPro" id="IPR000073">
    <property type="entry name" value="AB_hydrolase_1"/>
</dbReference>
<evidence type="ECO:0000313" key="2">
    <source>
        <dbReference type="EMBL" id="PSS20442.1"/>
    </source>
</evidence>
<keyword evidence="3" id="KW-1185">Reference proteome</keyword>
<protein>
    <recommendedName>
        <fullName evidence="1">AB hydrolase-1 domain-containing protein</fullName>
    </recommendedName>
</protein>
<evidence type="ECO:0000313" key="3">
    <source>
        <dbReference type="Proteomes" id="UP000241818"/>
    </source>
</evidence>
<proteinExistence type="predicted"/>
<dbReference type="Gene3D" id="3.40.50.1820">
    <property type="entry name" value="alpha/beta hydrolase"/>
    <property type="match status" value="1"/>
</dbReference>
<dbReference type="AlphaFoldDB" id="A0A2T3B472"/>
<organism evidence="2 3">
    <name type="scientific">Amorphotheca resinae ATCC 22711</name>
    <dbReference type="NCBI Taxonomy" id="857342"/>
    <lineage>
        <taxon>Eukaryota</taxon>
        <taxon>Fungi</taxon>
        <taxon>Dikarya</taxon>
        <taxon>Ascomycota</taxon>
        <taxon>Pezizomycotina</taxon>
        <taxon>Leotiomycetes</taxon>
        <taxon>Helotiales</taxon>
        <taxon>Amorphothecaceae</taxon>
        <taxon>Amorphotheca</taxon>
    </lineage>
</organism>
<dbReference type="STRING" id="857342.A0A2T3B472"/>
<gene>
    <name evidence="2" type="ORF">M430DRAFT_100217</name>
</gene>
<sequence>MPINLSPQEEEAIKIISSQKFHRLFTLAATENHGPLKVTYAIAGPEDGDIPTILFCGGMFCTRWHMIKYEHLAQKEGVRIVSIDRPGFGGSTPVPLSSRILIFQETIIALLSHLGIKHISLVSHSAGTHFALNLLYHHPSLLPPTHPTLTLICPWVHQSHTSVSSLIAASLLPNSVLNYWDNLNGLIINKLSPTLATSSGGLSAFAGAFRGKAGNETNKKVEEQERKCEEVYGMSLSVKKEVEKMMRQYIFEENTKGANDEARLCLKSTEGCGWDACEDYPEFVKNLKQSWEKKTNGEGEKEKLKVKIVFAEEDALIGKKGMEYFKECWTQEKCGRGIDAECVQTEGTDHDSVIDPEKGVMQSILSTGKENEGRR</sequence>
<name>A0A2T3B472_AMORE</name>
<dbReference type="SUPFAM" id="SSF53474">
    <property type="entry name" value="alpha/beta-Hydrolases"/>
    <property type="match status" value="1"/>
</dbReference>